<dbReference type="EMBL" id="JACIJK010000006">
    <property type="protein sequence ID" value="MBB5715397.1"/>
    <property type="molecule type" value="Genomic_DNA"/>
</dbReference>
<keyword evidence="3" id="KW-1185">Reference proteome</keyword>
<accession>A0A7W9BDZ0</accession>
<feature type="signal peptide" evidence="1">
    <location>
        <begin position="1"/>
        <end position="17"/>
    </location>
</feature>
<evidence type="ECO:0000313" key="2">
    <source>
        <dbReference type="EMBL" id="MBB5715397.1"/>
    </source>
</evidence>
<comment type="caution">
    <text evidence="2">The sequence shown here is derived from an EMBL/GenBank/DDBJ whole genome shotgun (WGS) entry which is preliminary data.</text>
</comment>
<protein>
    <recommendedName>
        <fullName evidence="4">DUF1302 domain-containing protein</fullName>
    </recommendedName>
</protein>
<evidence type="ECO:0000256" key="1">
    <source>
        <dbReference type="SAM" id="SignalP"/>
    </source>
</evidence>
<proteinExistence type="predicted"/>
<dbReference type="RefSeq" id="WP_246348543.1">
    <property type="nucleotide sequence ID" value="NZ_JACIJK010000006.1"/>
</dbReference>
<gene>
    <name evidence="2" type="ORF">FHS94_002243</name>
</gene>
<keyword evidence="1" id="KW-0732">Signal</keyword>
<evidence type="ECO:0008006" key="4">
    <source>
        <dbReference type="Google" id="ProtNLM"/>
    </source>
</evidence>
<dbReference type="SUPFAM" id="SSF56935">
    <property type="entry name" value="Porins"/>
    <property type="match status" value="1"/>
</dbReference>
<feature type="chain" id="PRO_5031557641" description="DUF1302 domain-containing protein" evidence="1">
    <location>
        <begin position="18"/>
        <end position="539"/>
    </location>
</feature>
<reference evidence="2 3" key="1">
    <citation type="submission" date="2020-08" db="EMBL/GenBank/DDBJ databases">
        <title>Genomic Encyclopedia of Type Strains, Phase IV (KMG-IV): sequencing the most valuable type-strain genomes for metagenomic binning, comparative biology and taxonomic classification.</title>
        <authorList>
            <person name="Goeker M."/>
        </authorList>
    </citation>
    <scope>NUCLEOTIDE SEQUENCE [LARGE SCALE GENOMIC DNA]</scope>
    <source>
        <strain evidence="2 3">DSM 100044</strain>
    </source>
</reference>
<evidence type="ECO:0000313" key="3">
    <source>
        <dbReference type="Proteomes" id="UP000546200"/>
    </source>
</evidence>
<name>A0A7W9BDZ0_9SPHN</name>
<sequence length="539" mass="57086">MSLKQALIAGTATLALAAPAAAQERSGDRGSVQVAPYVEVGQLLDWDLNNGDAVTYTTLAAGVDVSADTARTSAQLSYRYQHNFSWEKGVGDDDLHLGLARVAARVTNALTLEAGGLATRTRSDIRGAAPGLLLGNNTNVSQLYSLYAGPSLSTTLGAFTVGADYRIGYTKVETPGFDPAVVGRPRRDYYDDSLGIVATARIGFAPGTLLPVGLTASGGYVREDAGQLSQRFEDAYGRVDALLPVSANLALQGGVGYEKVTSSSRAPLVNAVTGVPVTDGNGRFVTDPASPRRVDYRTDGVYFDAGVVWRPNRRTSVSGAVGRRYGSTIYTGQATWAASRSVGVAVNLYDSVETFGNQLRDNIGSLPTSFVTARDLYSQQFNGCIFGTSGAAPGSCLNSVLQSITTATYRTRGLDAVVTATRGLNTYGFGAGYVNRKLFSRANPGVSVFGVEDESYYAQGFYSRRMSPVSTVDLNLFANYFDPGQVNSDGVWSYGAVGSYNRSFGRISTTASAGLYSFKVGDLPSDWSAQAQLAARYTF</sequence>
<dbReference type="Proteomes" id="UP000546200">
    <property type="component" value="Unassembled WGS sequence"/>
</dbReference>
<dbReference type="AlphaFoldDB" id="A0A7W9BDZ0"/>
<organism evidence="2 3">
    <name type="scientific">Sphingomonas aerophila</name>
    <dbReference type="NCBI Taxonomy" id="1344948"/>
    <lineage>
        <taxon>Bacteria</taxon>
        <taxon>Pseudomonadati</taxon>
        <taxon>Pseudomonadota</taxon>
        <taxon>Alphaproteobacteria</taxon>
        <taxon>Sphingomonadales</taxon>
        <taxon>Sphingomonadaceae</taxon>
        <taxon>Sphingomonas</taxon>
    </lineage>
</organism>